<evidence type="ECO:0000256" key="24">
    <source>
        <dbReference type="ARBA" id="ARBA00023319"/>
    </source>
</evidence>
<feature type="domain" description="Ig-like" evidence="32">
    <location>
        <begin position="94"/>
        <end position="176"/>
    </location>
</feature>
<dbReference type="InterPro" id="IPR036116">
    <property type="entry name" value="FN3_sf"/>
</dbReference>
<dbReference type="FunFam" id="2.60.40.10:FF:000177">
    <property type="entry name" value="Sidekick cell adhesion molecule 2"/>
    <property type="match status" value="1"/>
</dbReference>
<dbReference type="FunFam" id="2.60.40.10:FF:000158">
    <property type="entry name" value="Sidekick cell adhesion molecule 2"/>
    <property type="match status" value="1"/>
</dbReference>
<dbReference type="FunFam" id="2.60.40.10:FF:000237">
    <property type="entry name" value="Sidekick cell adhesion molecule 2"/>
    <property type="match status" value="1"/>
</dbReference>
<feature type="domain" description="Fibronectin type-III" evidence="33">
    <location>
        <begin position="747"/>
        <end position="846"/>
    </location>
</feature>
<feature type="non-terminal residue" evidence="34">
    <location>
        <position position="3169"/>
    </location>
</feature>
<evidence type="ECO:0000256" key="31">
    <source>
        <dbReference type="SAM" id="Phobius"/>
    </source>
</evidence>
<dbReference type="FunFam" id="2.60.40.10:FF:000420">
    <property type="entry name" value="Sidekick cell adhesion molecule 2"/>
    <property type="match status" value="1"/>
</dbReference>
<comment type="function">
    <text evidence="26">Cytochromes P450 are a group of heme-thiolate monooxygenases. They oxidize a variety of structurally unrelated compounds, including steroids, fatty acids, and xenobiotics.</text>
</comment>
<dbReference type="InterPro" id="IPR007110">
    <property type="entry name" value="Ig-like_dom"/>
</dbReference>
<evidence type="ECO:0000313" key="35">
    <source>
        <dbReference type="Proteomes" id="UP000886611"/>
    </source>
</evidence>
<dbReference type="PRINTS" id="PR00014">
    <property type="entry name" value="FNTYPEIII"/>
</dbReference>
<keyword evidence="15" id="KW-0130">Cell adhesion</keyword>
<evidence type="ECO:0000256" key="11">
    <source>
        <dbReference type="ARBA" id="ARBA00022729"/>
    </source>
</evidence>
<evidence type="ECO:0000256" key="17">
    <source>
        <dbReference type="ARBA" id="ARBA00023002"/>
    </source>
</evidence>
<dbReference type="FunFam" id="2.60.40.10:FF:000271">
    <property type="entry name" value="Sidekick cell adhesion molecule 2"/>
    <property type="match status" value="1"/>
</dbReference>
<evidence type="ECO:0000256" key="29">
    <source>
        <dbReference type="PIRSR" id="PIRSR602401-1"/>
    </source>
</evidence>
<evidence type="ECO:0000256" key="14">
    <source>
        <dbReference type="ARBA" id="ARBA00022848"/>
    </source>
</evidence>
<feature type="binding site" description="axial binding residue" evidence="29">
    <location>
        <position position="2641"/>
    </location>
    <ligand>
        <name>heme</name>
        <dbReference type="ChEBI" id="CHEBI:30413"/>
    </ligand>
    <ligandPart>
        <name>Fe</name>
        <dbReference type="ChEBI" id="CHEBI:18248"/>
    </ligandPart>
</feature>
<keyword evidence="13" id="KW-0256">Endoplasmic reticulum</keyword>
<dbReference type="GO" id="GO:0020037">
    <property type="term" value="F:heme binding"/>
    <property type="evidence" value="ECO:0007669"/>
    <property type="project" value="InterPro"/>
</dbReference>
<evidence type="ECO:0000256" key="27">
    <source>
        <dbReference type="ARBA" id="ARBA00047827"/>
    </source>
</evidence>
<dbReference type="InterPro" id="IPR050705">
    <property type="entry name" value="Cytochrome_P450_3A"/>
</dbReference>
<evidence type="ECO:0000256" key="12">
    <source>
        <dbReference type="ARBA" id="ARBA00022737"/>
    </source>
</evidence>
<dbReference type="InterPro" id="IPR003599">
    <property type="entry name" value="Ig_sub"/>
</dbReference>
<keyword evidence="20" id="KW-0503">Monooxygenase</keyword>
<dbReference type="FunFam" id="2.60.40.10:FF:000236">
    <property type="entry name" value="Sidekick cell adhesion molecule 2"/>
    <property type="match status" value="1"/>
</dbReference>
<feature type="domain" description="Fibronectin type-III" evidence="33">
    <location>
        <begin position="850"/>
        <end position="944"/>
    </location>
</feature>
<dbReference type="FunFam" id="2.60.40.10:FF:000267">
    <property type="entry name" value="Sidekick cell adhesion molecule 2"/>
    <property type="match status" value="1"/>
</dbReference>
<evidence type="ECO:0000256" key="18">
    <source>
        <dbReference type="ARBA" id="ARBA00023004"/>
    </source>
</evidence>
<evidence type="ECO:0000256" key="9">
    <source>
        <dbReference type="ARBA" id="ARBA00022692"/>
    </source>
</evidence>
<evidence type="ECO:0000256" key="6">
    <source>
        <dbReference type="ARBA" id="ARBA00012109"/>
    </source>
</evidence>
<comment type="caution">
    <text evidence="34">The sequence shown here is derived from an EMBL/GenBank/DDBJ whole genome shotgun (WGS) entry which is preliminary data.</text>
</comment>
<comment type="similarity">
    <text evidence="5">Belongs to the cytochrome P450 family.</text>
</comment>
<evidence type="ECO:0000256" key="10">
    <source>
        <dbReference type="ARBA" id="ARBA00022723"/>
    </source>
</evidence>
<keyword evidence="7" id="KW-1003">Cell membrane</keyword>
<dbReference type="EMBL" id="JAATIS010009265">
    <property type="protein sequence ID" value="KAG2455975.1"/>
    <property type="molecule type" value="Genomic_DNA"/>
</dbReference>
<evidence type="ECO:0000256" key="26">
    <source>
        <dbReference type="ARBA" id="ARBA00043906"/>
    </source>
</evidence>
<dbReference type="GO" id="GO:0016712">
    <property type="term" value="F:oxidoreductase activity, acting on paired donors, with incorporation or reduction of molecular oxygen, reduced flavin or flavoprotein as one donor, and incorporation of one atom of oxygen"/>
    <property type="evidence" value="ECO:0007669"/>
    <property type="project" value="UniProtKB-EC"/>
</dbReference>
<accession>A0A8X7WTZ1</accession>
<keyword evidence="8 29" id="KW-0349">Heme</keyword>
<keyword evidence="24" id="KW-0393">Immunoglobulin domain</keyword>
<proteinExistence type="inferred from homology"/>
<dbReference type="SMART" id="SM00060">
    <property type="entry name" value="FN3"/>
    <property type="match status" value="13"/>
</dbReference>
<evidence type="ECO:0000256" key="16">
    <source>
        <dbReference type="ARBA" id="ARBA00022989"/>
    </source>
</evidence>
<dbReference type="Gene3D" id="2.60.40.10">
    <property type="entry name" value="Immunoglobulins"/>
    <property type="match status" value="17"/>
</dbReference>
<feature type="region of interest" description="Disordered" evidence="30">
    <location>
        <begin position="2220"/>
        <end position="2242"/>
    </location>
</feature>
<keyword evidence="18 29" id="KW-0408">Iron</keyword>
<feature type="transmembrane region" description="Helical" evidence="31">
    <location>
        <begin position="1918"/>
        <end position="1941"/>
    </location>
</feature>
<evidence type="ECO:0000256" key="2">
    <source>
        <dbReference type="ARBA" id="ARBA00004174"/>
    </source>
</evidence>
<evidence type="ECO:0000256" key="25">
    <source>
        <dbReference type="ARBA" id="ARBA00034103"/>
    </source>
</evidence>
<keyword evidence="11" id="KW-0732">Signal</keyword>
<dbReference type="Proteomes" id="UP000886611">
    <property type="component" value="Unassembled WGS sequence"/>
</dbReference>
<feature type="domain" description="Fibronectin type-III" evidence="33">
    <location>
        <begin position="1292"/>
        <end position="1386"/>
    </location>
</feature>
<feature type="domain" description="Fibronectin type-III" evidence="33">
    <location>
        <begin position="1052"/>
        <end position="1150"/>
    </location>
</feature>
<dbReference type="Pfam" id="PF00041">
    <property type="entry name" value="fn3"/>
    <property type="match status" value="11"/>
</dbReference>
<dbReference type="InterPro" id="IPR003598">
    <property type="entry name" value="Ig_sub2"/>
</dbReference>
<dbReference type="GO" id="GO:0007155">
    <property type="term" value="P:cell adhesion"/>
    <property type="evidence" value="ECO:0007669"/>
    <property type="project" value="UniProtKB-KW"/>
</dbReference>
<keyword evidence="9 31" id="KW-0812">Transmembrane</keyword>
<dbReference type="SUPFAM" id="SSF48264">
    <property type="entry name" value="Cytochrome P450"/>
    <property type="match status" value="3"/>
</dbReference>
<feature type="compositionally biased region" description="Gly residues" evidence="30">
    <location>
        <begin position="2225"/>
        <end position="2234"/>
    </location>
</feature>
<dbReference type="FunFam" id="2.60.40.10:FF:000253">
    <property type="entry name" value="Sidekick cell adhesion molecule 1"/>
    <property type="match status" value="1"/>
</dbReference>
<dbReference type="GO" id="GO:0005789">
    <property type="term" value="C:endoplasmic reticulum membrane"/>
    <property type="evidence" value="ECO:0007669"/>
    <property type="project" value="UniProtKB-SubCell"/>
</dbReference>
<evidence type="ECO:0000256" key="15">
    <source>
        <dbReference type="ARBA" id="ARBA00022889"/>
    </source>
</evidence>
<dbReference type="GO" id="GO:0008395">
    <property type="term" value="F:steroid hydroxylase activity"/>
    <property type="evidence" value="ECO:0007669"/>
    <property type="project" value="TreeGrafter"/>
</dbReference>
<dbReference type="CDD" id="cd00063">
    <property type="entry name" value="FN3"/>
    <property type="match status" value="13"/>
</dbReference>
<keyword evidence="14" id="KW-0492">Microsome</keyword>
<dbReference type="GO" id="GO:0005886">
    <property type="term" value="C:plasma membrane"/>
    <property type="evidence" value="ECO:0007669"/>
    <property type="project" value="UniProtKB-SubCell"/>
</dbReference>
<evidence type="ECO:0000256" key="1">
    <source>
        <dbReference type="ARBA" id="ARBA00001971"/>
    </source>
</evidence>
<dbReference type="PANTHER" id="PTHR24302:SF15">
    <property type="entry name" value="FATTY-ACID PEROXYGENASE"/>
    <property type="match status" value="1"/>
</dbReference>
<dbReference type="SUPFAM" id="SSF48726">
    <property type="entry name" value="Immunoglobulin"/>
    <property type="match status" value="4"/>
</dbReference>
<dbReference type="Pfam" id="PF13927">
    <property type="entry name" value="Ig_3"/>
    <property type="match status" value="1"/>
</dbReference>
<dbReference type="PRINTS" id="PR00385">
    <property type="entry name" value="P450"/>
</dbReference>
<dbReference type="FunFam" id="2.60.40.10:FF:000360">
    <property type="entry name" value="Sidekick cell adhesion molecule 2"/>
    <property type="match status" value="1"/>
</dbReference>
<dbReference type="GO" id="GO:0045202">
    <property type="term" value="C:synapse"/>
    <property type="evidence" value="ECO:0007669"/>
    <property type="project" value="UniProtKB-SubCell"/>
</dbReference>
<feature type="domain" description="Fibronectin type-III" evidence="33">
    <location>
        <begin position="1614"/>
        <end position="1710"/>
    </location>
</feature>
<dbReference type="PANTHER" id="PTHR24302">
    <property type="entry name" value="CYTOCHROME P450 FAMILY 3"/>
    <property type="match status" value="1"/>
</dbReference>
<evidence type="ECO:0000256" key="4">
    <source>
        <dbReference type="ARBA" id="ARBA00004406"/>
    </source>
</evidence>
<evidence type="ECO:0000256" key="21">
    <source>
        <dbReference type="ARBA" id="ARBA00023136"/>
    </source>
</evidence>
<keyword evidence="21 31" id="KW-0472">Membrane</keyword>
<dbReference type="InterPro" id="IPR003961">
    <property type="entry name" value="FN3_dom"/>
</dbReference>
<dbReference type="PROSITE" id="PS50853">
    <property type="entry name" value="FN3"/>
    <property type="match status" value="13"/>
</dbReference>
<dbReference type="SMART" id="SM00408">
    <property type="entry name" value="IGc2"/>
    <property type="match status" value="4"/>
</dbReference>
<keyword evidence="19" id="KW-0770">Synapse</keyword>
<dbReference type="SMART" id="SM00409">
    <property type="entry name" value="IG"/>
    <property type="match status" value="4"/>
</dbReference>
<feature type="non-terminal residue" evidence="34">
    <location>
        <position position="1"/>
    </location>
</feature>
<dbReference type="InterPro" id="IPR036396">
    <property type="entry name" value="Cyt_P450_sf"/>
</dbReference>
<evidence type="ECO:0000256" key="22">
    <source>
        <dbReference type="ARBA" id="ARBA00023157"/>
    </source>
</evidence>
<evidence type="ECO:0000256" key="30">
    <source>
        <dbReference type="SAM" id="MobiDB-lite"/>
    </source>
</evidence>
<evidence type="ECO:0000256" key="20">
    <source>
        <dbReference type="ARBA" id="ARBA00023033"/>
    </source>
</evidence>
<feature type="domain" description="Fibronectin type-III" evidence="33">
    <location>
        <begin position="470"/>
        <end position="569"/>
    </location>
</feature>
<dbReference type="FunFam" id="2.60.40.10:FF:000209">
    <property type="entry name" value="Sidekick cell adhesion molecule 2"/>
    <property type="match status" value="1"/>
</dbReference>
<feature type="domain" description="Fibronectin type-III" evidence="33">
    <location>
        <begin position="948"/>
        <end position="1047"/>
    </location>
</feature>
<feature type="domain" description="Fibronectin type-III" evidence="33">
    <location>
        <begin position="1391"/>
        <end position="1488"/>
    </location>
</feature>
<evidence type="ECO:0000256" key="13">
    <source>
        <dbReference type="ARBA" id="ARBA00022824"/>
    </source>
</evidence>
<reference evidence="34 35" key="1">
    <citation type="journal article" date="2021" name="Cell">
        <title>Tracing the genetic footprints of vertebrate landing in non-teleost ray-finned fishes.</title>
        <authorList>
            <person name="Bi X."/>
            <person name="Wang K."/>
            <person name="Yang L."/>
            <person name="Pan H."/>
            <person name="Jiang H."/>
            <person name="Wei Q."/>
            <person name="Fang M."/>
            <person name="Yu H."/>
            <person name="Zhu C."/>
            <person name="Cai Y."/>
            <person name="He Y."/>
            <person name="Gan X."/>
            <person name="Zeng H."/>
            <person name="Yu D."/>
            <person name="Zhu Y."/>
            <person name="Jiang H."/>
            <person name="Qiu Q."/>
            <person name="Yang H."/>
            <person name="Zhang Y.E."/>
            <person name="Wang W."/>
            <person name="Zhu M."/>
            <person name="He S."/>
            <person name="Zhang G."/>
        </authorList>
    </citation>
    <scope>NUCLEOTIDE SEQUENCE [LARGE SCALE GENOMIC DNA]</scope>
    <source>
        <strain evidence="34">Bchr_013</strain>
    </source>
</reference>
<name>A0A8X7WTZ1_POLSE</name>
<dbReference type="FunFam" id="2.60.40.10:FF:000434">
    <property type="entry name" value="Sidekick cell adhesion molecule 2"/>
    <property type="match status" value="1"/>
</dbReference>
<dbReference type="Pfam" id="PF00067">
    <property type="entry name" value="p450"/>
    <property type="match status" value="4"/>
</dbReference>
<dbReference type="InterPro" id="IPR036179">
    <property type="entry name" value="Ig-like_dom_sf"/>
</dbReference>
<dbReference type="InterPro" id="IPR017972">
    <property type="entry name" value="Cyt_P450_CS"/>
</dbReference>
<evidence type="ECO:0000256" key="3">
    <source>
        <dbReference type="ARBA" id="ARBA00004251"/>
    </source>
</evidence>
<dbReference type="InterPro" id="IPR001128">
    <property type="entry name" value="Cyt_P450"/>
</dbReference>
<feature type="domain" description="Fibronectin type-III" evidence="33">
    <location>
        <begin position="646"/>
        <end position="742"/>
    </location>
</feature>
<evidence type="ECO:0000256" key="28">
    <source>
        <dbReference type="ARBA" id="ARBA00061621"/>
    </source>
</evidence>
<evidence type="ECO:0000256" key="23">
    <source>
        <dbReference type="ARBA" id="ARBA00023180"/>
    </source>
</evidence>
<feature type="domain" description="Fibronectin type-III" evidence="33">
    <location>
        <begin position="1493"/>
        <end position="1609"/>
    </location>
</feature>
<evidence type="ECO:0000313" key="34">
    <source>
        <dbReference type="EMBL" id="KAG2455975.1"/>
    </source>
</evidence>
<evidence type="ECO:0000256" key="7">
    <source>
        <dbReference type="ARBA" id="ARBA00022475"/>
    </source>
</evidence>
<evidence type="ECO:0000259" key="32">
    <source>
        <dbReference type="PROSITE" id="PS50835"/>
    </source>
</evidence>
<dbReference type="Pfam" id="PF07679">
    <property type="entry name" value="I-set"/>
    <property type="match status" value="3"/>
</dbReference>
<feature type="domain" description="Fibronectin type-III" evidence="33">
    <location>
        <begin position="1711"/>
        <end position="1810"/>
    </location>
</feature>
<protein>
    <recommendedName>
        <fullName evidence="6">unspecific monooxygenase</fullName>
        <ecNumber evidence="6">1.14.14.1</ecNumber>
    </recommendedName>
</protein>
<keyword evidence="10 29" id="KW-0479">Metal-binding</keyword>
<dbReference type="SUPFAM" id="SSF49265">
    <property type="entry name" value="Fibronectin type III"/>
    <property type="match status" value="7"/>
</dbReference>
<feature type="domain" description="Ig-like" evidence="32">
    <location>
        <begin position="375"/>
        <end position="463"/>
    </location>
</feature>
<feature type="domain" description="Fibronectin type-III" evidence="33">
    <location>
        <begin position="1191"/>
        <end position="1288"/>
    </location>
</feature>
<evidence type="ECO:0000256" key="19">
    <source>
        <dbReference type="ARBA" id="ARBA00023018"/>
    </source>
</evidence>
<dbReference type="FunFam" id="2.60.40.10:FF:000261">
    <property type="entry name" value="Sidekick cell adhesion molecule 2"/>
    <property type="match status" value="1"/>
</dbReference>
<keyword evidence="17" id="KW-0560">Oxidoreductase</keyword>
<comment type="catalytic activity">
    <reaction evidence="27">
        <text>an organic molecule + reduced [NADPH--hemoprotein reductase] + O2 = an alcohol + oxidized [NADPH--hemoprotein reductase] + H2O + H(+)</text>
        <dbReference type="Rhea" id="RHEA:17149"/>
        <dbReference type="Rhea" id="RHEA-COMP:11964"/>
        <dbReference type="Rhea" id="RHEA-COMP:11965"/>
        <dbReference type="ChEBI" id="CHEBI:15377"/>
        <dbReference type="ChEBI" id="CHEBI:15378"/>
        <dbReference type="ChEBI" id="CHEBI:15379"/>
        <dbReference type="ChEBI" id="CHEBI:30879"/>
        <dbReference type="ChEBI" id="CHEBI:57618"/>
        <dbReference type="ChEBI" id="CHEBI:58210"/>
        <dbReference type="ChEBI" id="CHEBI:142491"/>
        <dbReference type="EC" id="1.14.14.1"/>
    </reaction>
</comment>
<dbReference type="EC" id="1.14.14.1" evidence="6"/>
<dbReference type="InterPro" id="IPR013783">
    <property type="entry name" value="Ig-like_fold"/>
</dbReference>
<organism evidence="34 35">
    <name type="scientific">Polypterus senegalus</name>
    <name type="common">Senegal bichir</name>
    <dbReference type="NCBI Taxonomy" id="55291"/>
    <lineage>
        <taxon>Eukaryota</taxon>
        <taxon>Metazoa</taxon>
        <taxon>Chordata</taxon>
        <taxon>Craniata</taxon>
        <taxon>Vertebrata</taxon>
        <taxon>Euteleostomi</taxon>
        <taxon>Actinopterygii</taxon>
        <taxon>Polypteriformes</taxon>
        <taxon>Polypteridae</taxon>
        <taxon>Polypterus</taxon>
    </lineage>
</organism>
<feature type="domain" description="Ig-like" evidence="32">
    <location>
        <begin position="187"/>
        <end position="277"/>
    </location>
</feature>
<dbReference type="PROSITE" id="PS50835">
    <property type="entry name" value="IG_LIKE"/>
    <property type="match status" value="4"/>
</dbReference>
<keyword evidence="35" id="KW-1185">Reference proteome</keyword>
<gene>
    <name evidence="34" type="primary">Sdk1_1</name>
    <name evidence="34" type="ORF">GTO96_0007754</name>
</gene>
<keyword evidence="16 31" id="KW-1133">Transmembrane helix</keyword>
<feature type="domain" description="Fibronectin type-III" evidence="33">
    <location>
        <begin position="1815"/>
        <end position="1910"/>
    </location>
</feature>
<dbReference type="InterPro" id="IPR002401">
    <property type="entry name" value="Cyt_P450_E_grp-I"/>
</dbReference>
<dbReference type="FunFam" id="2.60.40.10:FF:000301">
    <property type="entry name" value="Sidekick cell adhesion molecule 2"/>
    <property type="match status" value="1"/>
</dbReference>
<comment type="subcellular location">
    <subcellularLocation>
        <location evidence="3">Cell membrane</location>
        <topology evidence="3">Single-pass type I membrane protein</topology>
    </subcellularLocation>
    <subcellularLocation>
        <location evidence="4">Endoplasmic reticulum membrane</location>
        <topology evidence="4">Peripheral membrane protein</topology>
    </subcellularLocation>
    <subcellularLocation>
        <location evidence="2">Microsome membrane</location>
        <topology evidence="2">Peripheral membrane protein</topology>
    </subcellularLocation>
    <subcellularLocation>
        <location evidence="25">Synapse</location>
    </subcellularLocation>
</comment>
<feature type="transmembrane region" description="Helical" evidence="31">
    <location>
        <begin position="2253"/>
        <end position="2278"/>
    </location>
</feature>
<dbReference type="FunFam" id="2.60.40.10:FF:000231">
    <property type="entry name" value="Sidekick cell adhesion molecule 2"/>
    <property type="match status" value="1"/>
</dbReference>
<sequence>MDDGTADVREDGGGRAEVNVLRARSYGGASLVLENKETRAITLDNQLVVLSTTISDAGRYFVQAVNEKNGENKTSPSIYLSMARSEASADVTAPVIIIPPRNTSVVAGVGEATLECVANARPIEKLSIYWKRNGVRLTSGVGTFGRRLTISNPTSKDNGLYVCEASLLDSTAKTVEAKAFFSIIDPPYFITEPEERIVGEVDKSVTIQCPVRGVPANSLEWYKDSIPLNKLKNGRYKVLSSGGLQITKVRPEDSGIFQCFAQNFAGEIQTHTYLDVTSMAPTFTKPPLDITVTEGTSAIFTCEVSGAPKPAITWKKGNQVLASGSVKIPRFILLESGGLQVQPVLPQDAGNYNCFASNSAGLINATAALTVWSRTFISRAPEDSRVIKGTMAVLNCGATHDPRVPIRFVWKKDGSFVNPSGTSRISLKDGTLYISQTWSGDIGDYVCQVLSQSGNDSKAARLEVIELPHSPRNLQAALNDSDRRTVELSWVRPFDGNSPLLYYIVELSENIWDLQTGVRSEAIESVMLVTPRVPAPSVFALVRLLEFTVLRCFQMSSWQPMQMISVQKSRKSAARGENARSERLTDSPWKVYLPKVEPDKAGATVRGLTPARTYQFRVSAVNQVGRGQYSSETNRLMLPEEPPSAPPKNIVASGRTNQSIMVQWQPPPEPELNGVLRGYVLRYRLAGLPGEYQQKNITSPEINYCLLRDLIIWTQYEIQVAAYTGAGLGVFSLPVTEYTLQGVPTAPPQDVEAVAINSTTIQFTWNPPPQQFINGINQGYKLLAWPENQPEAVVIVTITPEFHGARHMGYITGLKKFTRYLTTVLCFTTPGDGPRSPLQLIQTHEDKPGAVGHLSFTEILDTSLKVSWQEPQDKNGIIIGYQITWEAYGKNETRVIQMLSNSTLEYKVTGLTSLTTYTIEVAAVTAAGMGVVSSSAISSGVPPEQPGAPSNLVISNISPRAATLKFRAGDDGKTTIFKWIVEGQVGAVGDDEDWKVLYEKENDPDAQVLEIPELTPFTYYRFRMRQVNIVGTSPASQPSRVIQTLQAPPDVSPSSITVRTASETSLWLRWVPLPDSEYNGNPETVGYRIKLCRSDLQGEVRTEQVTDRMEREITLEGLEEWTEYQLQIQAFNSIGAGPWSAVVHGRTRESGKYTSWLFRARPNNCSTVRGAVRKLAGEGEIRLRTHFPSGAPENVTAEAVSSTRILVTWGPVPEQEQNGNILGYKVLYKEKDLGGDPLTHIVKGNLTQSALLRNLRKYVEYEIQVLAFTRIGDGVPSSPSVLERTKDDVPGPPVRLVFPEVRLTSLKVVWQPPLEPNGIIIGYQISYRLAASDPNKFTTVEVDSKSLQFPITGLTPDSAYIFRIAAKTQQGWGAPEEAVVITTEKRERPEPPKELFVPQEEVQSRRLMLRWLPGGDGSSPVRYFTVQTKQLPNGEWQTHSSAISHDSTSWEIKRLKPFTSYKLRMMATNDVGDSEFSTETDPVTTLQDVPDEPPVILAVTPHTTSSVLVSWQKPKEESLNGILVGYRIYYRELPYESAQGDAKFTASPSALRTELTAKSAFKSVSRPSLTEFELTQLNKYKRYEIVMSAYNIIGESPSSSPVEVFVGEAAPSMAPQNIQLNPLTANQLEVSWEPPPVETQNGNIQGYKVYYWETDVQNETEKLKILFLPETSVRLKNLTSYTSYSVKITAFNAAGDGPFSEPRTCRTHQAAPSSPSYISFSEVTTTTLNMSWGPPIWPNGIVDGYRVVYEPLEPIHGVSKVVTVDIKGNRQCWLKVRDLTKGVAYSFRVQAKTIAFGPELEANITAGPSDGSPGSPLNPSITKSTSSLTIRWSAGDAGAGPITGYVIETRPSDEGLWDTFVKHLSPTTTSYTISLDRLRQGVSYEFRVIAVNVFGYGEPSAPSAATSAQTEVPFYEEWWFLVVMALCGLILILLIVFTLVLHGQSKRYRSCGLGKNITTVEESVTLDNGGFTSLELNSRHLNVKSSFLKKNGTRSPPRPSPGGLHYSDEDICNNYNGAVLTESTTLTEKATEVSESEVTDSDYEDDHPKHSFVNHYMSDPTYYNSWKQQQRGLKHSSAYAYEECASADNEAYYQTVVTTHSMGGTYTPSVNLTCMSLGSWVESKTLGNCANSTRVLTLNAGNAAKSPRNNDTHNLTLSPALPVSGSLELEPISNSLQLRKAAPGVTGLCNDHAPLKPASLTSPLRRPVPLLRDEGRKQIKSGGKVNFGGRGSESGVGERRTRQKSTVKAKMEFLPGWSAATWTLLVLFFTLFIIYGLWPFRFFKKLGIPGPQPLPFIGTFHHYRKNFGLNGPLYDAVSIAEDDIWKRIRHVLSPTFTSGRLKEIFPIVKHYADNLQQNAQKISNTKEPALMKDLFGSYSLDVVGSCSFSVDIDSINNPKDPFVANLKKMVKFSFFNPLFLLCAFFPFLIPLFVKMNLCFFPSAVMEYFYDYLRRIKAERTKNVHDNRVDFLQLMVDSQMNDESESEKGLTDHEILSQSMIFMFAGYETTSTTLSFMSLNLATHPDVMKKVQEEIDKFLPNKAPLTYDALMEMEYLDMMVNESLRLHPPGSRIERVCKKTIELNGVTIPRGTVCIIPAFILHRDPEHFPDPEAFKPERFSKEMKESMDPYAFLPFGSGPRNCIGMRFALLIMKAAIVQLLQNFDFVPTEDMQAFLDLSLYPLLEHFIGMESLFGSYSLDVVASCSFSVNIDSINNPKDPFVANLKKRITFNCFSPLVLLCAFFPFLIPLFEKMNLSFFPSSVLEYFYDYLWRIKAEREKNVHNSMIFMFAGYETTSSALSVMSLNLATHPDVKKKVQEEIDEFLPNKINGPLNDAITLAEDDQWKRIRSVLSPSFTSGRLKEMFPIVKHYGENLVKNAEKASKENKPVSMKDFFGAYSLDVMASCSFSVDVDSVNNPDDPFVTNIKKMLKFSFFNPFLLLISLTDHEILTQAFIFIAGGYDTTGSGIAFLALNLAAHPEVMRKVQEEIDLVLPNKAPVTYDALMEMEYLEMAINESLRLYPPGGRLERVCKKTVEINGVTIPKGTVVMIPAFALHSDPEYWPEPDKYKPERFSKEMKETMDPYAFLPFGAGPRNCVGMRFAIILVKMAVVQLLQKFDFVLPKETQYPPELSIQGLLQPKTPLWLKFEPRVSKTNEEEECMKSSGDAEVTK</sequence>
<dbReference type="FunFam" id="1.10.630.10:FF:000003">
    <property type="entry name" value="cytochrome P450 3A12-like isoform X2"/>
    <property type="match status" value="2"/>
</dbReference>
<feature type="transmembrane region" description="Helical" evidence="31">
    <location>
        <begin position="2727"/>
        <end position="2749"/>
    </location>
</feature>
<evidence type="ECO:0000256" key="5">
    <source>
        <dbReference type="ARBA" id="ARBA00010617"/>
    </source>
</evidence>
<evidence type="ECO:0000256" key="8">
    <source>
        <dbReference type="ARBA" id="ARBA00022617"/>
    </source>
</evidence>
<dbReference type="InterPro" id="IPR013098">
    <property type="entry name" value="Ig_I-set"/>
</dbReference>
<dbReference type="Gene3D" id="1.10.630.10">
    <property type="entry name" value="Cytochrome P450"/>
    <property type="match status" value="5"/>
</dbReference>
<comment type="cofactor">
    <cofactor evidence="1 29">
        <name>heme</name>
        <dbReference type="ChEBI" id="CHEBI:30413"/>
    </cofactor>
</comment>
<dbReference type="PROSITE" id="PS00086">
    <property type="entry name" value="CYTOCHROME_P450"/>
    <property type="match status" value="2"/>
</dbReference>
<feature type="region of interest" description="Disordered" evidence="30">
    <location>
        <begin position="3150"/>
        <end position="3169"/>
    </location>
</feature>
<keyword evidence="12" id="KW-0677">Repeat</keyword>
<keyword evidence="23" id="KW-0325">Glycoprotein</keyword>
<dbReference type="FunFam" id="2.60.40.10:FF:000202">
    <property type="entry name" value="Sidekick cell adhesion molecule 1"/>
    <property type="match status" value="1"/>
</dbReference>
<comment type="similarity">
    <text evidence="28">Belongs to the sidekick family.</text>
</comment>
<evidence type="ECO:0000259" key="33">
    <source>
        <dbReference type="PROSITE" id="PS50853"/>
    </source>
</evidence>
<dbReference type="GO" id="GO:0005506">
    <property type="term" value="F:iron ion binding"/>
    <property type="evidence" value="ECO:0007669"/>
    <property type="project" value="InterPro"/>
</dbReference>
<feature type="transmembrane region" description="Helical" evidence="31">
    <location>
        <begin position="2414"/>
        <end position="2433"/>
    </location>
</feature>
<keyword evidence="22" id="KW-1015">Disulfide bond</keyword>
<feature type="domain" description="Ig-like" evidence="32">
    <location>
        <begin position="281"/>
        <end position="370"/>
    </location>
</feature>
<dbReference type="PRINTS" id="PR00463">
    <property type="entry name" value="EP450I"/>
</dbReference>